<reference evidence="1" key="1">
    <citation type="submission" date="2013-08" db="EMBL/GenBank/DDBJ databases">
        <title>Gene expansion shapes genome architecture in the human pathogen Lichtheimia corymbifera: an evolutionary genomics analysis in the ancient terrestrial Mucorales (Mucoromycotina).</title>
        <authorList>
            <person name="Schwartze V.U."/>
            <person name="Winter S."/>
            <person name="Shelest E."/>
            <person name="Marcet-Houben M."/>
            <person name="Horn F."/>
            <person name="Wehner S."/>
            <person name="Hoffmann K."/>
            <person name="Riege K."/>
            <person name="Sammeth M."/>
            <person name="Nowrousian M."/>
            <person name="Valiante V."/>
            <person name="Linde J."/>
            <person name="Jacobsen I.D."/>
            <person name="Marz M."/>
            <person name="Brakhage A.A."/>
            <person name="Gabaldon T."/>
            <person name="Bocker S."/>
            <person name="Voigt K."/>
        </authorList>
    </citation>
    <scope>NUCLEOTIDE SEQUENCE [LARGE SCALE GENOMIC DNA]</scope>
    <source>
        <strain evidence="1">FSU 9682</strain>
    </source>
</reference>
<dbReference type="AlphaFoldDB" id="A0A068SED2"/>
<gene>
    <name evidence="1" type="ORF">LCOR_11415.1</name>
</gene>
<evidence type="ECO:0000313" key="1">
    <source>
        <dbReference type="EMBL" id="CDH60634.1"/>
    </source>
</evidence>
<organism evidence="1 2">
    <name type="scientific">Lichtheimia corymbifera JMRC:FSU:9682</name>
    <dbReference type="NCBI Taxonomy" id="1263082"/>
    <lineage>
        <taxon>Eukaryota</taxon>
        <taxon>Fungi</taxon>
        <taxon>Fungi incertae sedis</taxon>
        <taxon>Mucoromycota</taxon>
        <taxon>Mucoromycotina</taxon>
        <taxon>Mucoromycetes</taxon>
        <taxon>Mucorales</taxon>
        <taxon>Lichtheimiaceae</taxon>
        <taxon>Lichtheimia</taxon>
    </lineage>
</organism>
<dbReference type="VEuPathDB" id="FungiDB:LCOR_11415.1"/>
<dbReference type="OrthoDB" id="10555233at2759"/>
<dbReference type="EMBL" id="CBTN010000100">
    <property type="protein sequence ID" value="CDH60634.1"/>
    <property type="molecule type" value="Genomic_DNA"/>
</dbReference>
<accession>A0A068SED2</accession>
<name>A0A068SED2_9FUNG</name>
<comment type="caution">
    <text evidence="1">The sequence shown here is derived from an EMBL/GenBank/DDBJ whole genome shotgun (WGS) entry which is preliminary data.</text>
</comment>
<dbReference type="Proteomes" id="UP000027586">
    <property type="component" value="Unassembled WGS sequence"/>
</dbReference>
<keyword evidence="2" id="KW-1185">Reference proteome</keyword>
<evidence type="ECO:0000313" key="2">
    <source>
        <dbReference type="Proteomes" id="UP000027586"/>
    </source>
</evidence>
<proteinExistence type="predicted"/>
<protein>
    <submittedName>
        <fullName evidence="1">Uncharacterized protein</fullName>
    </submittedName>
</protein>
<sequence length="93" mass="10396">MEHGGVTRTKLIGMMKTTICQSFKNQPPNLKFTDFDVSQKVSRGRPDFILAAGKTTNFEIGHMNAEILTQDTFGDADHLCSTDHSMLHSQVLR</sequence>